<protein>
    <submittedName>
        <fullName evidence="2">Uncharacterized protein</fullName>
    </submittedName>
</protein>
<organism evidence="2 3">
    <name type="scientific">Saitoella complicata (strain BCRC 22490 / CBS 7301 / JCM 7358 / NBRC 10748 / NRRL Y-17804)</name>
    <dbReference type="NCBI Taxonomy" id="698492"/>
    <lineage>
        <taxon>Eukaryota</taxon>
        <taxon>Fungi</taxon>
        <taxon>Dikarya</taxon>
        <taxon>Ascomycota</taxon>
        <taxon>Taphrinomycotina</taxon>
        <taxon>Taphrinomycotina incertae sedis</taxon>
        <taxon>Saitoella</taxon>
    </lineage>
</organism>
<reference evidence="2 3" key="2">
    <citation type="journal article" date="2014" name="J. Gen. Appl. Microbiol.">
        <title>The early diverging ascomycetous budding yeast Saitoella complicata has three histone deacetylases belonging to the Clr6, Hos2, and Rpd3 lineages.</title>
        <authorList>
            <person name="Nishida H."/>
            <person name="Matsumoto T."/>
            <person name="Kondo S."/>
            <person name="Hamamoto M."/>
            <person name="Yoshikawa H."/>
        </authorList>
    </citation>
    <scope>NUCLEOTIDE SEQUENCE [LARGE SCALE GENOMIC DNA]</scope>
    <source>
        <strain evidence="2 3">NRRL Y-17804</strain>
    </source>
</reference>
<feature type="region of interest" description="Disordered" evidence="1">
    <location>
        <begin position="22"/>
        <end position="75"/>
    </location>
</feature>
<reference evidence="2 3" key="3">
    <citation type="journal article" date="2015" name="Genome Announc.">
        <title>Draft Genome Sequence of the Archiascomycetous Yeast Saitoella complicata.</title>
        <authorList>
            <person name="Yamauchi K."/>
            <person name="Kondo S."/>
            <person name="Hamamoto M."/>
            <person name="Takahashi Y."/>
            <person name="Ogura Y."/>
            <person name="Hayashi T."/>
            <person name="Nishida H."/>
        </authorList>
    </citation>
    <scope>NUCLEOTIDE SEQUENCE [LARGE SCALE GENOMIC DNA]</scope>
    <source>
        <strain evidence="2 3">NRRL Y-17804</strain>
    </source>
</reference>
<evidence type="ECO:0000256" key="1">
    <source>
        <dbReference type="SAM" id="MobiDB-lite"/>
    </source>
</evidence>
<evidence type="ECO:0000313" key="2">
    <source>
        <dbReference type="EMBL" id="GAO47014.1"/>
    </source>
</evidence>
<gene>
    <name evidence="2" type="ORF">G7K_1228-t1</name>
</gene>
<dbReference type="EMBL" id="BACD03000006">
    <property type="protein sequence ID" value="GAO47014.1"/>
    <property type="molecule type" value="Genomic_DNA"/>
</dbReference>
<evidence type="ECO:0000313" key="3">
    <source>
        <dbReference type="Proteomes" id="UP000033140"/>
    </source>
</evidence>
<dbReference type="AlphaFoldDB" id="A0A0E9NB03"/>
<comment type="caution">
    <text evidence="2">The sequence shown here is derived from an EMBL/GenBank/DDBJ whole genome shotgun (WGS) entry which is preliminary data.</text>
</comment>
<feature type="compositionally biased region" description="Polar residues" evidence="1">
    <location>
        <begin position="24"/>
        <end position="38"/>
    </location>
</feature>
<name>A0A0E9NB03_SAICN</name>
<proteinExistence type="predicted"/>
<keyword evidence="3" id="KW-1185">Reference proteome</keyword>
<dbReference type="Proteomes" id="UP000033140">
    <property type="component" value="Unassembled WGS sequence"/>
</dbReference>
<sequence>MGIFSNLRHLFRAEAEYAAHATVDPNSSPHNSGASHSQAEIDAVARRESTTEDDNGIGKSKNVHPSWDERDQDMSMDMDATCGISATEAAINMGAAY</sequence>
<reference evidence="2 3" key="1">
    <citation type="journal article" date="2011" name="J. Gen. Appl. Microbiol.">
        <title>Draft genome sequencing of the enigmatic yeast Saitoella complicata.</title>
        <authorList>
            <person name="Nishida H."/>
            <person name="Hamamoto M."/>
            <person name="Sugiyama J."/>
        </authorList>
    </citation>
    <scope>NUCLEOTIDE SEQUENCE [LARGE SCALE GENOMIC DNA]</scope>
    <source>
        <strain evidence="2 3">NRRL Y-17804</strain>
    </source>
</reference>
<accession>A0A0E9NB03</accession>